<proteinExistence type="predicted"/>
<evidence type="ECO:0000313" key="3">
    <source>
        <dbReference type="Proteomes" id="UP000321362"/>
    </source>
</evidence>
<gene>
    <name evidence="2" type="ORF">FSB76_20540</name>
</gene>
<feature type="transmembrane region" description="Helical" evidence="1">
    <location>
        <begin position="77"/>
        <end position="96"/>
    </location>
</feature>
<reference evidence="2 3" key="1">
    <citation type="journal article" date="2013" name="J. Microbiol.">
        <title>Mucilaginibacter ginsenosidivorax sp. nov., with ginsenoside converting activity isolated from sediment.</title>
        <authorList>
            <person name="Kim J.K."/>
            <person name="Choi T.E."/>
            <person name="Liu Q.M."/>
            <person name="Park H.Y."/>
            <person name="Yi T.H."/>
            <person name="Yoon M.H."/>
            <person name="Kim S.C."/>
            <person name="Im W.T."/>
        </authorList>
    </citation>
    <scope>NUCLEOTIDE SEQUENCE [LARGE SCALE GENOMIC DNA]</scope>
    <source>
        <strain evidence="2 3">KHI28</strain>
    </source>
</reference>
<organism evidence="2 3">
    <name type="scientific">Mucilaginibacter ginsenosidivorax</name>
    <dbReference type="NCBI Taxonomy" id="862126"/>
    <lineage>
        <taxon>Bacteria</taxon>
        <taxon>Pseudomonadati</taxon>
        <taxon>Bacteroidota</taxon>
        <taxon>Sphingobacteriia</taxon>
        <taxon>Sphingobacteriales</taxon>
        <taxon>Sphingobacteriaceae</taxon>
        <taxon>Mucilaginibacter</taxon>
    </lineage>
</organism>
<keyword evidence="1" id="KW-1133">Transmembrane helix</keyword>
<evidence type="ECO:0000313" key="2">
    <source>
        <dbReference type="EMBL" id="QEC78210.1"/>
    </source>
</evidence>
<dbReference type="AlphaFoldDB" id="A0A5B8W2C0"/>
<feature type="transmembrane region" description="Helical" evidence="1">
    <location>
        <begin position="108"/>
        <end position="131"/>
    </location>
</feature>
<dbReference type="RefSeq" id="WP_147056636.1">
    <property type="nucleotide sequence ID" value="NZ_CP042437.1"/>
</dbReference>
<protein>
    <submittedName>
        <fullName evidence="2">Uncharacterized protein</fullName>
    </submittedName>
</protein>
<feature type="transmembrane region" description="Helical" evidence="1">
    <location>
        <begin position="7"/>
        <end position="26"/>
    </location>
</feature>
<evidence type="ECO:0000256" key="1">
    <source>
        <dbReference type="SAM" id="Phobius"/>
    </source>
</evidence>
<keyword evidence="1" id="KW-0812">Transmembrane</keyword>
<dbReference type="KEGG" id="mgk:FSB76_20540"/>
<accession>A0A5B8W2C0</accession>
<name>A0A5B8W2C0_9SPHI</name>
<feature type="transmembrane region" description="Helical" evidence="1">
    <location>
        <begin position="46"/>
        <end position="65"/>
    </location>
</feature>
<dbReference type="EMBL" id="CP042437">
    <property type="protein sequence ID" value="QEC78210.1"/>
    <property type="molecule type" value="Genomic_DNA"/>
</dbReference>
<keyword evidence="3" id="KW-1185">Reference proteome</keyword>
<dbReference type="OrthoDB" id="670562at2"/>
<dbReference type="Proteomes" id="UP000321362">
    <property type="component" value="Chromosome"/>
</dbReference>
<keyword evidence="1" id="KW-0472">Membrane</keyword>
<sequence>METQIKIVGIILMVLALLHSVFPRYFNWVTELRDVSLVNRQMMYVHTFFIALTLGLMSCLCLTSAHDLVATKLGNRIAFGLGIFWTARLVIQFFGYSSDLWKGKRLESTVHIIFSVLWLYMSVVFFMIYFYY</sequence>